<dbReference type="GO" id="GO:0046872">
    <property type="term" value="F:metal ion binding"/>
    <property type="evidence" value="ECO:0007669"/>
    <property type="project" value="InterPro"/>
</dbReference>
<gene>
    <name evidence="1" type="ORF">AVDCRST_MAG87-501</name>
</gene>
<proteinExistence type="predicted"/>
<dbReference type="SUPFAM" id="SSF55008">
    <property type="entry name" value="HMA, heavy metal-associated domain"/>
    <property type="match status" value="1"/>
</dbReference>
<protein>
    <submittedName>
        <fullName evidence="1">Uncharacterized protein</fullName>
    </submittedName>
</protein>
<reference evidence="1" key="1">
    <citation type="submission" date="2020-02" db="EMBL/GenBank/DDBJ databases">
        <authorList>
            <person name="Meier V. D."/>
        </authorList>
    </citation>
    <scope>NUCLEOTIDE SEQUENCE</scope>
    <source>
        <strain evidence="1">AVDCRST_MAG87</strain>
    </source>
</reference>
<dbReference type="EMBL" id="CADCWJ010000126">
    <property type="protein sequence ID" value="CAA9546366.1"/>
    <property type="molecule type" value="Genomic_DNA"/>
</dbReference>
<dbReference type="Gene3D" id="3.30.70.100">
    <property type="match status" value="1"/>
</dbReference>
<evidence type="ECO:0000313" key="1">
    <source>
        <dbReference type="EMBL" id="CAA9546366.1"/>
    </source>
</evidence>
<accession>A0A6J4UF13</accession>
<organism evidence="1">
    <name type="scientific">uncultured Thermomicrobiales bacterium</name>
    <dbReference type="NCBI Taxonomy" id="1645740"/>
    <lineage>
        <taxon>Bacteria</taxon>
        <taxon>Pseudomonadati</taxon>
        <taxon>Thermomicrobiota</taxon>
        <taxon>Thermomicrobia</taxon>
        <taxon>Thermomicrobiales</taxon>
        <taxon>environmental samples</taxon>
    </lineage>
</organism>
<sequence length="74" mass="7813">MVQATRIHLTVRVPAISGGRCLETIHEILADVDGAANIHASVESKLLDVDIDPTRIATDEVEALLAKGGLPPMS</sequence>
<dbReference type="InterPro" id="IPR036163">
    <property type="entry name" value="HMA_dom_sf"/>
</dbReference>
<name>A0A6J4UF13_9BACT</name>
<dbReference type="AlphaFoldDB" id="A0A6J4UF13"/>